<organism evidence="2 3">
    <name type="scientific">Paenibacillus chartarius</name>
    <dbReference type="NCBI Taxonomy" id="747481"/>
    <lineage>
        <taxon>Bacteria</taxon>
        <taxon>Bacillati</taxon>
        <taxon>Bacillota</taxon>
        <taxon>Bacilli</taxon>
        <taxon>Bacillales</taxon>
        <taxon>Paenibacillaceae</taxon>
        <taxon>Paenibacillus</taxon>
    </lineage>
</organism>
<dbReference type="InterPro" id="IPR004843">
    <property type="entry name" value="Calcineurin-like_PHP"/>
</dbReference>
<dbReference type="RefSeq" id="WP_377472670.1">
    <property type="nucleotide sequence ID" value="NZ_JBHLWN010000086.1"/>
</dbReference>
<evidence type="ECO:0000313" key="3">
    <source>
        <dbReference type="Proteomes" id="UP001589776"/>
    </source>
</evidence>
<evidence type="ECO:0000313" key="2">
    <source>
        <dbReference type="EMBL" id="MFC0215224.1"/>
    </source>
</evidence>
<keyword evidence="2" id="KW-0378">Hydrolase</keyword>
<protein>
    <submittedName>
        <fullName evidence="2">Metallophosphoesterase family protein</fullName>
        <ecNumber evidence="2">3.1.-.-</ecNumber>
    </submittedName>
</protein>
<dbReference type="PANTHER" id="PTHR42850:SF4">
    <property type="entry name" value="ZINC-DEPENDENT ENDOPOLYPHOSPHATASE"/>
    <property type="match status" value="1"/>
</dbReference>
<dbReference type="EC" id="3.1.-.-" evidence="2"/>
<dbReference type="EMBL" id="JBHLWN010000086">
    <property type="protein sequence ID" value="MFC0215224.1"/>
    <property type="molecule type" value="Genomic_DNA"/>
</dbReference>
<dbReference type="GO" id="GO:0016787">
    <property type="term" value="F:hydrolase activity"/>
    <property type="evidence" value="ECO:0007669"/>
    <property type="project" value="UniProtKB-KW"/>
</dbReference>
<feature type="domain" description="Calcineurin-like phosphoesterase" evidence="1">
    <location>
        <begin position="1"/>
        <end position="187"/>
    </location>
</feature>
<dbReference type="Pfam" id="PF00149">
    <property type="entry name" value="Metallophos"/>
    <property type="match status" value="1"/>
</dbReference>
<accession>A0ABV6DRF0</accession>
<dbReference type="SUPFAM" id="SSF56300">
    <property type="entry name" value="Metallo-dependent phosphatases"/>
    <property type="match status" value="1"/>
</dbReference>
<proteinExistence type="predicted"/>
<gene>
    <name evidence="2" type="ORF">ACFFK0_22795</name>
</gene>
<evidence type="ECO:0000259" key="1">
    <source>
        <dbReference type="Pfam" id="PF00149"/>
    </source>
</evidence>
<sequence>MRTIVISDIHGYYRTFVTLLSRVNYNPSIDKLILLGDYVDGGPAALEVVRLVQSLVSNSNVFAIGGNHDDLFLRWLDEEEYPFLPYLSFKNGGIQTVQSFCPWYQLECDDHEVREYIKKQYPGEVSFLRSLPNFHEDDRHIYVHAGIDPKKSDWKQTSNKDFRWIRGRFYRYDGEIPTSKTIIFGHEVCSNLQNDETNCKPWLGRQIIGIDGGIKFGKCLNALIIEDNGEYHSVSVESKD</sequence>
<dbReference type="Gene3D" id="3.60.21.10">
    <property type="match status" value="1"/>
</dbReference>
<dbReference type="InterPro" id="IPR029052">
    <property type="entry name" value="Metallo-depent_PP-like"/>
</dbReference>
<dbReference type="CDD" id="cd00144">
    <property type="entry name" value="MPP_PPP_family"/>
    <property type="match status" value="1"/>
</dbReference>
<dbReference type="InterPro" id="IPR050126">
    <property type="entry name" value="Ap4A_hydrolase"/>
</dbReference>
<name>A0ABV6DRF0_9BACL</name>
<dbReference type="PANTHER" id="PTHR42850">
    <property type="entry name" value="METALLOPHOSPHOESTERASE"/>
    <property type="match status" value="1"/>
</dbReference>
<comment type="caution">
    <text evidence="2">The sequence shown here is derived from an EMBL/GenBank/DDBJ whole genome shotgun (WGS) entry which is preliminary data.</text>
</comment>
<dbReference type="Proteomes" id="UP001589776">
    <property type="component" value="Unassembled WGS sequence"/>
</dbReference>
<reference evidence="2 3" key="1">
    <citation type="submission" date="2024-09" db="EMBL/GenBank/DDBJ databases">
        <authorList>
            <person name="Sun Q."/>
            <person name="Mori K."/>
        </authorList>
    </citation>
    <scope>NUCLEOTIDE SEQUENCE [LARGE SCALE GENOMIC DNA]</scope>
    <source>
        <strain evidence="2 3">CCM 7759</strain>
    </source>
</reference>
<keyword evidence="3" id="KW-1185">Reference proteome</keyword>